<comment type="caution">
    <text evidence="1">The sequence shown here is derived from an EMBL/GenBank/DDBJ whole genome shotgun (WGS) entry which is preliminary data.</text>
</comment>
<name>A0ABW4RMT6_9BACL</name>
<protein>
    <submittedName>
        <fullName evidence="1">Uncharacterized protein</fullName>
    </submittedName>
</protein>
<dbReference type="Proteomes" id="UP001597233">
    <property type="component" value="Unassembled WGS sequence"/>
</dbReference>
<evidence type="ECO:0000313" key="2">
    <source>
        <dbReference type="Proteomes" id="UP001597233"/>
    </source>
</evidence>
<dbReference type="RefSeq" id="WP_347325149.1">
    <property type="nucleotide sequence ID" value="NZ_JBCGUH010000005.1"/>
</dbReference>
<organism evidence="1 2">
    <name type="scientific">Paenibacillus wenxiniae</name>
    <dbReference type="NCBI Taxonomy" id="1636843"/>
    <lineage>
        <taxon>Bacteria</taxon>
        <taxon>Bacillati</taxon>
        <taxon>Bacillota</taxon>
        <taxon>Bacilli</taxon>
        <taxon>Bacillales</taxon>
        <taxon>Paenibacillaceae</taxon>
        <taxon>Paenibacillus</taxon>
    </lineage>
</organism>
<keyword evidence="2" id="KW-1185">Reference proteome</keyword>
<evidence type="ECO:0000313" key="1">
    <source>
        <dbReference type="EMBL" id="MFD1887360.1"/>
    </source>
</evidence>
<accession>A0ABW4RMT6</accession>
<sequence>MGNKRNTVSGNKNIERLRQLEAQQECLFKNIKHVCSGNQKNKLTIGSHIISENDYLSRIASVDNKVLMYNIGHESYCEKKKRGRWEELLTLVHTKNEANTRNVLCGKHDASLFDKIENGNRYDEHAENFKQQNFQFALRAFIFDYMHEKRVNDEGIVTNHSKGPNFRANFSLPYGQKYFKKFQVAYSIDDWDCIETKVITIDKEVNFISCFSFFPFNYLKFRYSGHVNDKLFVNIFPEKNQTKVVISYFKDESVHCKRLSDLLYKLFLKKKSKKLEGFLTKCVLLYDLKVTYNPDYINRLFKDESRKIQFLKFSLYIRGVRRTSDIYRNFFRIFVFEKLKFNLFDDY</sequence>
<gene>
    <name evidence="1" type="ORF">ACFSC9_17840</name>
</gene>
<reference evidence="2" key="1">
    <citation type="journal article" date="2019" name="Int. J. Syst. Evol. Microbiol.">
        <title>The Global Catalogue of Microorganisms (GCM) 10K type strain sequencing project: providing services to taxonomists for standard genome sequencing and annotation.</title>
        <authorList>
            <consortium name="The Broad Institute Genomics Platform"/>
            <consortium name="The Broad Institute Genome Sequencing Center for Infectious Disease"/>
            <person name="Wu L."/>
            <person name="Ma J."/>
        </authorList>
    </citation>
    <scope>NUCLEOTIDE SEQUENCE [LARGE SCALE GENOMIC DNA]</scope>
    <source>
        <strain evidence="2">CCUG 54950</strain>
    </source>
</reference>
<proteinExistence type="predicted"/>
<dbReference type="EMBL" id="JBHUEH010000023">
    <property type="protein sequence ID" value="MFD1887360.1"/>
    <property type="molecule type" value="Genomic_DNA"/>
</dbReference>